<organism evidence="10 11">
    <name type="scientific">Trametes pubescens</name>
    <name type="common">White-rot fungus</name>
    <dbReference type="NCBI Taxonomy" id="154538"/>
    <lineage>
        <taxon>Eukaryota</taxon>
        <taxon>Fungi</taxon>
        <taxon>Dikarya</taxon>
        <taxon>Basidiomycota</taxon>
        <taxon>Agaricomycotina</taxon>
        <taxon>Agaricomycetes</taxon>
        <taxon>Polyporales</taxon>
        <taxon>Polyporaceae</taxon>
        <taxon>Trametes</taxon>
    </lineage>
</organism>
<feature type="transmembrane region" description="Helical" evidence="8">
    <location>
        <begin position="332"/>
        <end position="353"/>
    </location>
</feature>
<evidence type="ECO:0000313" key="10">
    <source>
        <dbReference type="EMBL" id="OJT01636.1"/>
    </source>
</evidence>
<dbReference type="OrthoDB" id="10021397at2759"/>
<keyword evidence="11" id="KW-1185">Reference proteome</keyword>
<feature type="transmembrane region" description="Helical" evidence="8">
    <location>
        <begin position="262"/>
        <end position="281"/>
    </location>
</feature>
<dbReference type="PRINTS" id="PR01036">
    <property type="entry name" value="TCRTETB"/>
</dbReference>
<dbReference type="FunFam" id="1.20.1720.10:FF:000013">
    <property type="entry name" value="Related to multidrug resistance proteins"/>
    <property type="match status" value="1"/>
</dbReference>
<feature type="transmembrane region" description="Helical" evidence="8">
    <location>
        <begin position="105"/>
        <end position="123"/>
    </location>
</feature>
<dbReference type="InterPro" id="IPR020846">
    <property type="entry name" value="MFS_dom"/>
</dbReference>
<feature type="region of interest" description="Disordered" evidence="7">
    <location>
        <begin position="560"/>
        <end position="580"/>
    </location>
</feature>
<comment type="similarity">
    <text evidence="2">Belongs to the major facilitator superfamily.</text>
</comment>
<keyword evidence="6 8" id="KW-0472">Membrane</keyword>
<feature type="transmembrane region" description="Helical" evidence="8">
    <location>
        <begin position="436"/>
        <end position="454"/>
    </location>
</feature>
<dbReference type="Gene3D" id="1.20.1250.20">
    <property type="entry name" value="MFS general substrate transporter like domains"/>
    <property type="match status" value="1"/>
</dbReference>
<sequence>MATLEDAAGRDDRTVVEARSETVSLTDQTNLLPRRKVIAVFFGLSLCILVSCLDSTIVATALPTISAAFNAGSVVSWVPSAYFLTSTAFQPLYGRFSDIFGRKAALCMAMGIFMLGSLAAGFSRSITQLIVLRGVAGAGGGGIVSMAQIVISDVVSLRDRGKYQGIIGVVVAFGFAVGPLLGGVLAEKAGWRWCFWVTLPVSACAVAVVILVVPLKQVEGNIGKKLAVVDYVGTALTLVSCTLVILPLIWGGVTFPWSSPVVLAPLFAGAVTVALFCLWEWKGARLPIVPMYIFKQVTVTGVYITMLINGFVFYSSLFYLPQYFQVGLGYSAIRSGIFLLPVLVSQTLASFISGQIITWTGRYRATIYVGFGIWTIACGCLSTVTPATTKGLLVFFMLLAGTGAGGTLQTTTVAAQASVSRRDMSVVTAVRNFIRLLGGTLSLAIGATIINNSLRHSMTSLGLPSSAISAILDDPTILGARTSASDASFASLGVSPAAAERILGAYVQGFRAVFILNASLNAVATLAAIVLIKHTELMRGDEDDLRKKAIDEALQASEKNSIMEAKVEPPSLPDAATQNV</sequence>
<feature type="transmembrane region" description="Helical" evidence="8">
    <location>
        <begin position="391"/>
        <end position="415"/>
    </location>
</feature>
<dbReference type="GO" id="GO:0012505">
    <property type="term" value="C:endomembrane system"/>
    <property type="evidence" value="ECO:0007669"/>
    <property type="project" value="UniProtKB-SubCell"/>
</dbReference>
<feature type="transmembrane region" description="Helical" evidence="8">
    <location>
        <begin position="74"/>
        <end position="93"/>
    </location>
</feature>
<proteinExistence type="inferred from homology"/>
<feature type="domain" description="Major facilitator superfamily (MFS) profile" evidence="9">
    <location>
        <begin position="40"/>
        <end position="536"/>
    </location>
</feature>
<reference evidence="10 11" key="1">
    <citation type="submission" date="2016-10" db="EMBL/GenBank/DDBJ databases">
        <title>Genome sequence of the basidiomycete white-rot fungus Trametes pubescens.</title>
        <authorList>
            <person name="Makela M.R."/>
            <person name="Granchi Z."/>
            <person name="Peng M."/>
            <person name="De Vries R.P."/>
            <person name="Grigoriev I."/>
            <person name="Riley R."/>
            <person name="Hilden K."/>
        </authorList>
    </citation>
    <scope>NUCLEOTIDE SEQUENCE [LARGE SCALE GENOMIC DNA]</scope>
    <source>
        <strain evidence="10 11">FBCC735</strain>
    </source>
</reference>
<accession>A0A1M2V227</accession>
<feature type="transmembrane region" description="Helical" evidence="8">
    <location>
        <begin position="129"/>
        <end position="151"/>
    </location>
</feature>
<dbReference type="InterPro" id="IPR036259">
    <property type="entry name" value="MFS_trans_sf"/>
</dbReference>
<protein>
    <recommendedName>
        <fullName evidence="9">Major facilitator superfamily (MFS) profile domain-containing protein</fullName>
    </recommendedName>
</protein>
<evidence type="ECO:0000256" key="6">
    <source>
        <dbReference type="ARBA" id="ARBA00023136"/>
    </source>
</evidence>
<feature type="transmembrane region" description="Helical" evidence="8">
    <location>
        <begin position="37"/>
        <end position="62"/>
    </location>
</feature>
<evidence type="ECO:0000256" key="2">
    <source>
        <dbReference type="ARBA" id="ARBA00008335"/>
    </source>
</evidence>
<evidence type="ECO:0000256" key="7">
    <source>
        <dbReference type="SAM" id="MobiDB-lite"/>
    </source>
</evidence>
<dbReference type="OMA" id="GRWKVFP"/>
<feature type="transmembrane region" description="Helical" evidence="8">
    <location>
        <begin position="302"/>
        <end position="320"/>
    </location>
</feature>
<feature type="transmembrane region" description="Helical" evidence="8">
    <location>
        <begin position="227"/>
        <end position="250"/>
    </location>
</feature>
<evidence type="ECO:0000256" key="8">
    <source>
        <dbReference type="SAM" id="Phobius"/>
    </source>
</evidence>
<feature type="transmembrane region" description="Helical" evidence="8">
    <location>
        <begin position="163"/>
        <end position="184"/>
    </location>
</feature>
<dbReference type="EMBL" id="MNAD01001728">
    <property type="protein sequence ID" value="OJT01636.1"/>
    <property type="molecule type" value="Genomic_DNA"/>
</dbReference>
<feature type="transmembrane region" description="Helical" evidence="8">
    <location>
        <begin position="512"/>
        <end position="532"/>
    </location>
</feature>
<dbReference type="STRING" id="154538.A0A1M2V227"/>
<dbReference type="Proteomes" id="UP000184267">
    <property type="component" value="Unassembled WGS sequence"/>
</dbReference>
<name>A0A1M2V227_TRAPU</name>
<comment type="caution">
    <text evidence="10">The sequence shown here is derived from an EMBL/GenBank/DDBJ whole genome shotgun (WGS) entry which is preliminary data.</text>
</comment>
<feature type="transmembrane region" description="Helical" evidence="8">
    <location>
        <begin position="190"/>
        <end position="215"/>
    </location>
</feature>
<gene>
    <name evidence="10" type="ORF">TRAPUB_7894</name>
</gene>
<evidence type="ECO:0000256" key="3">
    <source>
        <dbReference type="ARBA" id="ARBA00022448"/>
    </source>
</evidence>
<dbReference type="PROSITE" id="PS50850">
    <property type="entry name" value="MFS"/>
    <property type="match status" value="1"/>
</dbReference>
<evidence type="ECO:0000259" key="9">
    <source>
        <dbReference type="PROSITE" id="PS50850"/>
    </source>
</evidence>
<feature type="transmembrane region" description="Helical" evidence="8">
    <location>
        <begin position="365"/>
        <end position="385"/>
    </location>
</feature>
<keyword evidence="3" id="KW-0813">Transport</keyword>
<dbReference type="CDD" id="cd17502">
    <property type="entry name" value="MFS_Azr1_MDR_like"/>
    <property type="match status" value="1"/>
</dbReference>
<evidence type="ECO:0000256" key="1">
    <source>
        <dbReference type="ARBA" id="ARBA00004127"/>
    </source>
</evidence>
<evidence type="ECO:0000256" key="4">
    <source>
        <dbReference type="ARBA" id="ARBA00022692"/>
    </source>
</evidence>
<dbReference type="GO" id="GO:0005886">
    <property type="term" value="C:plasma membrane"/>
    <property type="evidence" value="ECO:0007669"/>
    <property type="project" value="TreeGrafter"/>
</dbReference>
<dbReference type="Pfam" id="PF07690">
    <property type="entry name" value="MFS_1"/>
    <property type="match status" value="1"/>
</dbReference>
<comment type="subcellular location">
    <subcellularLocation>
        <location evidence="1">Endomembrane system</location>
        <topology evidence="1">Multi-pass membrane protein</topology>
    </subcellularLocation>
</comment>
<dbReference type="Gene3D" id="1.20.1720.10">
    <property type="entry name" value="Multidrug resistance protein D"/>
    <property type="match status" value="1"/>
</dbReference>
<dbReference type="PANTHER" id="PTHR23501:SF189">
    <property type="entry name" value="DRUG TRANSPORTER, PUTATIVE (AFU_ORTHOLOGUE AFUA_4G03920)-RELATED"/>
    <property type="match status" value="1"/>
</dbReference>
<dbReference type="InterPro" id="IPR011701">
    <property type="entry name" value="MFS"/>
</dbReference>
<keyword evidence="5 8" id="KW-1133">Transmembrane helix</keyword>
<dbReference type="AlphaFoldDB" id="A0A1M2V227"/>
<evidence type="ECO:0000256" key="5">
    <source>
        <dbReference type="ARBA" id="ARBA00022989"/>
    </source>
</evidence>
<evidence type="ECO:0000313" key="11">
    <source>
        <dbReference type="Proteomes" id="UP000184267"/>
    </source>
</evidence>
<dbReference type="GO" id="GO:0022857">
    <property type="term" value="F:transmembrane transporter activity"/>
    <property type="evidence" value="ECO:0007669"/>
    <property type="project" value="InterPro"/>
</dbReference>
<dbReference type="SUPFAM" id="SSF103473">
    <property type="entry name" value="MFS general substrate transporter"/>
    <property type="match status" value="1"/>
</dbReference>
<keyword evidence="4 8" id="KW-0812">Transmembrane</keyword>
<dbReference type="PANTHER" id="PTHR23501">
    <property type="entry name" value="MAJOR FACILITATOR SUPERFAMILY"/>
    <property type="match status" value="1"/>
</dbReference>